<dbReference type="RefSeq" id="WP_033090519.1">
    <property type="nucleotide sequence ID" value="NZ_AP017900.1"/>
</dbReference>
<evidence type="ECO:0000313" key="3">
    <source>
        <dbReference type="Proteomes" id="UP000180166"/>
    </source>
</evidence>
<name>A0ABC8AV84_9NOCA</name>
<keyword evidence="1" id="KW-0472">Membrane</keyword>
<keyword evidence="1" id="KW-1133">Transmembrane helix</keyword>
<dbReference type="GeneID" id="93375492"/>
<keyword evidence="1" id="KW-0812">Transmembrane</keyword>
<evidence type="ECO:0000256" key="1">
    <source>
        <dbReference type="SAM" id="Phobius"/>
    </source>
</evidence>
<evidence type="ECO:0000313" key="2">
    <source>
        <dbReference type="EMBL" id="APA98069.1"/>
    </source>
</evidence>
<reference evidence="2 3" key="1">
    <citation type="submission" date="2016-10" db="EMBL/GenBank/DDBJ databases">
        <title>Genome sequence of Nocardia seriolae strain EM150506, isolated from Anguila japonica.</title>
        <authorList>
            <person name="Han H.-J."/>
        </authorList>
    </citation>
    <scope>NUCLEOTIDE SEQUENCE [LARGE SCALE GENOMIC DNA]</scope>
    <source>
        <strain evidence="2 3">EM150506</strain>
    </source>
</reference>
<feature type="transmembrane region" description="Helical" evidence="1">
    <location>
        <begin position="415"/>
        <end position="435"/>
    </location>
</feature>
<accession>A0ABC8AV84</accession>
<dbReference type="Proteomes" id="UP000180166">
    <property type="component" value="Chromosome"/>
</dbReference>
<protein>
    <recommendedName>
        <fullName evidence="4">Integral membrane protein</fullName>
    </recommendedName>
</protein>
<feature type="transmembrane region" description="Helical" evidence="1">
    <location>
        <begin position="279"/>
        <end position="300"/>
    </location>
</feature>
<feature type="transmembrane region" description="Helical" evidence="1">
    <location>
        <begin position="333"/>
        <end position="352"/>
    </location>
</feature>
<sequence length="444" mass="47151">MNENPDSQPQEPVPDALTESERAELDSLRATYGTVRRGHAARWIGVGVLLVLAGVLILGSVVARFARSEIYDTDHYVATVAPLAAQPAIRNELADKLTDAIVTRVDIEQVTAQAVAALTDNVAQVADRPRVAAALESLPPLVATQAQNYIHQTALALVSSAEFQQAWNTANRLAHQALTAVLTGDTRPGVQVSADGTISISLQPFLAEVRDRLDEKGFRFADHIPDIDTRVALFQATHLPAAKQAVRALDRSATVLPLLAVAAVVGAVRLAPSGRRLRALALAAWSGVAAMLALGIALLIGRTIYLDTVPTDALSPDAATALFDTVVRPLRTALRAVGVLGLVVAAAAYLAGPSPSAGTVRRETQRALRSLWRGRYERPPNAVEVFTARYRMPLRLAVIAVLVLALLFWPYPSGFVVAGLALTGLVLLAAVEFLGRADTGTESP</sequence>
<feature type="transmembrane region" description="Helical" evidence="1">
    <location>
        <begin position="43"/>
        <end position="66"/>
    </location>
</feature>
<dbReference type="AlphaFoldDB" id="A0ABC8AV84"/>
<dbReference type="KEGG" id="nsr:NS506_04021"/>
<organism evidence="2 3">
    <name type="scientific">Nocardia seriolae</name>
    <dbReference type="NCBI Taxonomy" id="37332"/>
    <lineage>
        <taxon>Bacteria</taxon>
        <taxon>Bacillati</taxon>
        <taxon>Actinomycetota</taxon>
        <taxon>Actinomycetes</taxon>
        <taxon>Mycobacteriales</taxon>
        <taxon>Nocardiaceae</taxon>
        <taxon>Nocardia</taxon>
    </lineage>
</organism>
<feature type="transmembrane region" description="Helical" evidence="1">
    <location>
        <begin position="392"/>
        <end position="409"/>
    </location>
</feature>
<proteinExistence type="predicted"/>
<gene>
    <name evidence="2" type="ORF">NS506_04021</name>
</gene>
<evidence type="ECO:0008006" key="4">
    <source>
        <dbReference type="Google" id="ProtNLM"/>
    </source>
</evidence>
<dbReference type="EMBL" id="CP017839">
    <property type="protein sequence ID" value="APA98069.1"/>
    <property type="molecule type" value="Genomic_DNA"/>
</dbReference>